<keyword evidence="10" id="KW-0762">Sugar transport</keyword>
<dbReference type="GO" id="GO:0016020">
    <property type="term" value="C:membrane"/>
    <property type="evidence" value="ECO:0007669"/>
    <property type="project" value="UniProtKB-SubCell"/>
</dbReference>
<dbReference type="InterPro" id="IPR005829">
    <property type="entry name" value="Sugar_transporter_CS"/>
</dbReference>
<sequence length="508" mass="55855">MSSTLDLLSKHRSAVAVAAVASTASLLFGFDTGVAGSIVALRSFSSDFKFSTNAAKAADVSSNIVALLNAGAFFGALAPAPLSRFIGRKPMMTLAACFLLLGGILQTTAQSPKLAMIYSGRVISGFGVGMVSNMTPLYVAETAPKQLRGLLMSLFELFLVSGGLLAYWTAYGCSLHLHSTSKQWRIPLGIQIILAAIVLGGSFMIVESPRWLAKQDRWDEAAETLAYLRGISSDEVELKAELAEMHAQIDEEVRATAGRSVKELLQRQNFVRLFWGCGVGFFTMWCGQTAILYYAPTVFRQIGFTGQNAALFASGMFTVIKVVVTVLFLAFGVQNFGRRGLFSVGSFFMMTMLFSLAAILKTHPPIAGKASNNTPSGRAMMATIYLYIIAYSMSWGPLNWVYMGEIFPTRIRDYCMAIVTMIIWLFNFIISKWTPTMVLYIGWKTWIIFGMMNAVGLIFTLFLPETKSLSLEEMDVLFHAVDESTRRRDIEEYFVTPAEVEETSKAAS</sequence>
<evidence type="ECO:0000259" key="9">
    <source>
        <dbReference type="PROSITE" id="PS50850"/>
    </source>
</evidence>
<evidence type="ECO:0000256" key="2">
    <source>
        <dbReference type="ARBA" id="ARBA00010992"/>
    </source>
</evidence>
<feature type="transmembrane region" description="Helical" evidence="8">
    <location>
        <begin position="150"/>
        <end position="168"/>
    </location>
</feature>
<evidence type="ECO:0000256" key="8">
    <source>
        <dbReference type="SAM" id="Phobius"/>
    </source>
</evidence>
<dbReference type="FunFam" id="1.20.1250.20:FF:000026">
    <property type="entry name" value="MFS quinate transporter QutD"/>
    <property type="match status" value="1"/>
</dbReference>
<feature type="transmembrane region" description="Helical" evidence="8">
    <location>
        <begin position="414"/>
        <end position="434"/>
    </location>
</feature>
<dbReference type="PROSITE" id="PS00217">
    <property type="entry name" value="SUGAR_TRANSPORT_2"/>
    <property type="match status" value="1"/>
</dbReference>
<comment type="similarity">
    <text evidence="2 7">Belongs to the major facilitator superfamily. Sugar transporter (TC 2.A.1.1) family.</text>
</comment>
<feature type="transmembrane region" description="Helical" evidence="8">
    <location>
        <begin position="273"/>
        <end position="295"/>
    </location>
</feature>
<dbReference type="InterPro" id="IPR003663">
    <property type="entry name" value="Sugar/inositol_transpt"/>
</dbReference>
<evidence type="ECO:0000256" key="6">
    <source>
        <dbReference type="ARBA" id="ARBA00023136"/>
    </source>
</evidence>
<organism evidence="10 11">
    <name type="scientific">Phialocephala subalpina</name>
    <dbReference type="NCBI Taxonomy" id="576137"/>
    <lineage>
        <taxon>Eukaryota</taxon>
        <taxon>Fungi</taxon>
        <taxon>Dikarya</taxon>
        <taxon>Ascomycota</taxon>
        <taxon>Pezizomycotina</taxon>
        <taxon>Leotiomycetes</taxon>
        <taxon>Helotiales</taxon>
        <taxon>Mollisiaceae</taxon>
        <taxon>Phialocephala</taxon>
        <taxon>Phialocephala fortinii species complex</taxon>
    </lineage>
</organism>
<dbReference type="InterPro" id="IPR020846">
    <property type="entry name" value="MFS_dom"/>
</dbReference>
<keyword evidence="6 8" id="KW-0472">Membrane</keyword>
<dbReference type="PANTHER" id="PTHR48022:SF23">
    <property type="entry name" value="MAJOR FACILITATOR SUPERFAMILY (MFS) PROFILE DOMAIN-CONTAINING PROTEIN"/>
    <property type="match status" value="1"/>
</dbReference>
<evidence type="ECO:0000256" key="4">
    <source>
        <dbReference type="ARBA" id="ARBA00022692"/>
    </source>
</evidence>
<evidence type="ECO:0000256" key="3">
    <source>
        <dbReference type="ARBA" id="ARBA00022448"/>
    </source>
</evidence>
<dbReference type="PRINTS" id="PR00171">
    <property type="entry name" value="SUGRTRNSPORT"/>
</dbReference>
<keyword evidence="5 8" id="KW-1133">Transmembrane helix</keyword>
<dbReference type="AlphaFoldDB" id="A0A1L7X9G4"/>
<evidence type="ECO:0000256" key="1">
    <source>
        <dbReference type="ARBA" id="ARBA00004141"/>
    </source>
</evidence>
<keyword evidence="11" id="KW-1185">Reference proteome</keyword>
<keyword evidence="4 8" id="KW-0812">Transmembrane</keyword>
<feature type="transmembrane region" description="Helical" evidence="8">
    <location>
        <begin position="188"/>
        <end position="206"/>
    </location>
</feature>
<dbReference type="InterPro" id="IPR036259">
    <property type="entry name" value="MFS_trans_sf"/>
</dbReference>
<comment type="subcellular location">
    <subcellularLocation>
        <location evidence="1">Membrane</location>
        <topology evidence="1">Multi-pass membrane protein</topology>
    </subcellularLocation>
</comment>
<dbReference type="GO" id="GO:0005351">
    <property type="term" value="F:carbohydrate:proton symporter activity"/>
    <property type="evidence" value="ECO:0007669"/>
    <property type="project" value="TreeGrafter"/>
</dbReference>
<feature type="transmembrane region" description="Helical" evidence="8">
    <location>
        <begin position="446"/>
        <end position="464"/>
    </location>
</feature>
<evidence type="ECO:0000313" key="10">
    <source>
        <dbReference type="EMBL" id="CZR61664.1"/>
    </source>
</evidence>
<evidence type="ECO:0000256" key="7">
    <source>
        <dbReference type="RuleBase" id="RU003346"/>
    </source>
</evidence>
<feature type="transmembrane region" description="Helical" evidence="8">
    <location>
        <begin position="310"/>
        <end position="333"/>
    </location>
</feature>
<evidence type="ECO:0000256" key="5">
    <source>
        <dbReference type="ARBA" id="ARBA00022989"/>
    </source>
</evidence>
<dbReference type="Proteomes" id="UP000184330">
    <property type="component" value="Unassembled WGS sequence"/>
</dbReference>
<dbReference type="NCBIfam" id="TIGR00879">
    <property type="entry name" value="SP"/>
    <property type="match status" value="1"/>
</dbReference>
<dbReference type="InterPro" id="IPR005828">
    <property type="entry name" value="MFS_sugar_transport-like"/>
</dbReference>
<feature type="transmembrane region" description="Helical" evidence="8">
    <location>
        <begin position="91"/>
        <end position="109"/>
    </location>
</feature>
<accession>A0A1L7X9G4</accession>
<feature type="transmembrane region" description="Helical" evidence="8">
    <location>
        <begin position="60"/>
        <end position="79"/>
    </location>
</feature>
<proteinExistence type="inferred from homology"/>
<feature type="domain" description="Major facilitator superfamily (MFS) profile" evidence="9">
    <location>
        <begin position="17"/>
        <end position="468"/>
    </location>
</feature>
<dbReference type="PANTHER" id="PTHR48022">
    <property type="entry name" value="PLASTIDIC GLUCOSE TRANSPORTER 4"/>
    <property type="match status" value="1"/>
</dbReference>
<dbReference type="PROSITE" id="PS50850">
    <property type="entry name" value="MFS"/>
    <property type="match status" value="1"/>
</dbReference>
<dbReference type="Gene3D" id="1.20.1250.20">
    <property type="entry name" value="MFS general substrate transporter like domains"/>
    <property type="match status" value="1"/>
</dbReference>
<feature type="transmembrane region" description="Helical" evidence="8">
    <location>
        <begin position="340"/>
        <end position="360"/>
    </location>
</feature>
<evidence type="ECO:0000313" key="11">
    <source>
        <dbReference type="Proteomes" id="UP000184330"/>
    </source>
</evidence>
<dbReference type="InterPro" id="IPR050360">
    <property type="entry name" value="MFS_Sugar_Transporters"/>
</dbReference>
<keyword evidence="3 7" id="KW-0813">Transport</keyword>
<dbReference type="Pfam" id="PF00083">
    <property type="entry name" value="Sugar_tr"/>
    <property type="match status" value="1"/>
</dbReference>
<name>A0A1L7X9G4_9HELO</name>
<dbReference type="OrthoDB" id="6612291at2759"/>
<feature type="transmembrane region" description="Helical" evidence="8">
    <location>
        <begin position="115"/>
        <end position="138"/>
    </location>
</feature>
<dbReference type="SUPFAM" id="SSF103473">
    <property type="entry name" value="MFS general substrate transporter"/>
    <property type="match status" value="1"/>
</dbReference>
<gene>
    <name evidence="10" type="ORF">PAC_11561</name>
</gene>
<protein>
    <submittedName>
        <fullName evidence="10">Probable high-affinity glucose transporter</fullName>
    </submittedName>
</protein>
<dbReference type="EMBL" id="FJOG01000018">
    <property type="protein sequence ID" value="CZR61664.1"/>
    <property type="molecule type" value="Genomic_DNA"/>
</dbReference>
<feature type="transmembrane region" description="Helical" evidence="8">
    <location>
        <begin position="380"/>
        <end position="402"/>
    </location>
</feature>
<reference evidence="10 11" key="1">
    <citation type="submission" date="2016-03" db="EMBL/GenBank/DDBJ databases">
        <authorList>
            <person name="Ploux O."/>
        </authorList>
    </citation>
    <scope>NUCLEOTIDE SEQUENCE [LARGE SCALE GENOMIC DNA]</scope>
    <source>
        <strain evidence="10 11">UAMH 11012</strain>
    </source>
</reference>